<evidence type="ECO:0000256" key="1">
    <source>
        <dbReference type="SAM" id="MobiDB-lite"/>
    </source>
</evidence>
<feature type="region of interest" description="Disordered" evidence="1">
    <location>
        <begin position="50"/>
        <end position="90"/>
    </location>
</feature>
<organism evidence="4 5">
    <name type="scientific">Rugosimonospora africana</name>
    <dbReference type="NCBI Taxonomy" id="556532"/>
    <lineage>
        <taxon>Bacteria</taxon>
        <taxon>Bacillati</taxon>
        <taxon>Actinomycetota</taxon>
        <taxon>Actinomycetes</taxon>
        <taxon>Micromonosporales</taxon>
        <taxon>Micromonosporaceae</taxon>
        <taxon>Rugosimonospora</taxon>
    </lineage>
</organism>
<gene>
    <name evidence="4" type="ORF">Raf01_86550</name>
</gene>
<dbReference type="AlphaFoldDB" id="A0A8J3R2I7"/>
<comment type="caution">
    <text evidence="4">The sequence shown here is derived from an EMBL/GenBank/DDBJ whole genome shotgun (WGS) entry which is preliminary data.</text>
</comment>
<name>A0A8J3R2I7_9ACTN</name>
<keyword evidence="5" id="KW-1185">Reference proteome</keyword>
<dbReference type="Proteomes" id="UP000642748">
    <property type="component" value="Unassembled WGS sequence"/>
</dbReference>
<evidence type="ECO:0000313" key="4">
    <source>
        <dbReference type="EMBL" id="GIH20483.1"/>
    </source>
</evidence>
<dbReference type="RefSeq" id="WP_203923912.1">
    <property type="nucleotide sequence ID" value="NZ_BONZ01000098.1"/>
</dbReference>
<feature type="chain" id="PRO_5039225517" description="DUF4232 domain-containing protein" evidence="2">
    <location>
        <begin position="21"/>
        <end position="244"/>
    </location>
</feature>
<protein>
    <recommendedName>
        <fullName evidence="3">DUF4232 domain-containing protein</fullName>
    </recommendedName>
</protein>
<accession>A0A8J3R2I7</accession>
<dbReference type="InterPro" id="IPR025326">
    <property type="entry name" value="DUF4232"/>
</dbReference>
<proteinExistence type="predicted"/>
<evidence type="ECO:0000259" key="3">
    <source>
        <dbReference type="Pfam" id="PF14016"/>
    </source>
</evidence>
<sequence>MVARVLRGTCAAVVVVAALAGCGSHGTAAPAEARTAPVVAPPSFGYLAGSTPTDTRAGGMSGSGAAGATGSGGAAAPGGNAGTDPAGSAAPVGSTSCAASALSLSQPPGGNAAAGQVVVAVRVANHASRPCVISGYPAFTLTAPRTGGADVAEPVVQQHGSLGSLAFGDPVRAVTIPAGGFSGFLLRFSQIPYGDGGCVAATKLRLTLPGAGAGALVTGPVQIMVCGEPMLVSPFVPSDRLAVG</sequence>
<reference evidence="4" key="1">
    <citation type="submission" date="2021-01" db="EMBL/GenBank/DDBJ databases">
        <title>Whole genome shotgun sequence of Rugosimonospora africana NBRC 104875.</title>
        <authorList>
            <person name="Komaki H."/>
            <person name="Tamura T."/>
        </authorList>
    </citation>
    <scope>NUCLEOTIDE SEQUENCE</scope>
    <source>
        <strain evidence="4">NBRC 104875</strain>
    </source>
</reference>
<feature type="domain" description="DUF4232" evidence="3">
    <location>
        <begin position="97"/>
        <end position="220"/>
    </location>
</feature>
<dbReference type="EMBL" id="BONZ01000098">
    <property type="protein sequence ID" value="GIH20483.1"/>
    <property type="molecule type" value="Genomic_DNA"/>
</dbReference>
<keyword evidence="2" id="KW-0732">Signal</keyword>
<feature type="compositionally biased region" description="Gly residues" evidence="1">
    <location>
        <begin position="59"/>
        <end position="81"/>
    </location>
</feature>
<dbReference type="Pfam" id="PF14016">
    <property type="entry name" value="DUF4232"/>
    <property type="match status" value="1"/>
</dbReference>
<dbReference type="PROSITE" id="PS51257">
    <property type="entry name" value="PROKAR_LIPOPROTEIN"/>
    <property type="match status" value="1"/>
</dbReference>
<evidence type="ECO:0000256" key="2">
    <source>
        <dbReference type="SAM" id="SignalP"/>
    </source>
</evidence>
<feature type="signal peptide" evidence="2">
    <location>
        <begin position="1"/>
        <end position="20"/>
    </location>
</feature>
<evidence type="ECO:0000313" key="5">
    <source>
        <dbReference type="Proteomes" id="UP000642748"/>
    </source>
</evidence>